<protein>
    <submittedName>
        <fullName evidence="1">Uncharacterized protein</fullName>
    </submittedName>
</protein>
<proteinExistence type="predicted"/>
<organism evidence="1 2">
    <name type="scientific">Pneumocystis oryctolagi</name>
    <dbReference type="NCBI Taxonomy" id="42067"/>
    <lineage>
        <taxon>Eukaryota</taxon>
        <taxon>Fungi</taxon>
        <taxon>Dikarya</taxon>
        <taxon>Ascomycota</taxon>
        <taxon>Taphrinomycotina</taxon>
        <taxon>Pneumocystomycetes</taxon>
        <taxon>Pneumocystaceae</taxon>
        <taxon>Pneumocystis</taxon>
    </lineage>
</organism>
<sequence>MLFGEKYTRFWRCNELERLFSKPWSLKTNIHRGFLQTYQKPSSTLWLHKNIGSPIKHKVREMTYRASFINTRFNPRKAAMTLTPRAVERVRELSNLAKPKMIRIGTKQRGCAGLSYLLEYVDGPGKFDETVIQDGVTILIDNRALFTIIGSKMDWVEDQLASRFVFDNPNATSTCGCQQSFSIN</sequence>
<accession>A0ACB7C838</accession>
<gene>
    <name evidence="1" type="ORF">PORY_002806</name>
</gene>
<reference evidence="1 2" key="1">
    <citation type="journal article" date="2021" name="Commun. Biol.">
        <title>Genomic insights into the host specific adaptation of the Pneumocystis genus.</title>
        <authorList>
            <person name="Cisse O.H."/>
            <person name="Ma L."/>
            <person name="Dekker J.P."/>
            <person name="Khil P.P."/>
            <person name="Youn J.-H."/>
            <person name="Brenchley J.M."/>
            <person name="Blair R."/>
            <person name="Pahar B."/>
            <person name="Chabe M."/>
            <person name="Van Rompay K.K.A."/>
            <person name="Keesler R."/>
            <person name="Sukura A."/>
            <person name="Hirsch V."/>
            <person name="Kutty G."/>
            <person name="Liu Y."/>
            <person name="Peng L."/>
            <person name="Chen J."/>
            <person name="Song J."/>
            <person name="Weissenbacher-Lang C."/>
            <person name="Xu J."/>
            <person name="Upham N.S."/>
            <person name="Stajich J.E."/>
            <person name="Cuomo C.A."/>
            <person name="Cushion M.T."/>
            <person name="Kovacs J.A."/>
        </authorList>
    </citation>
    <scope>NUCLEOTIDE SEQUENCE [LARGE SCALE GENOMIC DNA]</scope>
    <source>
        <strain evidence="1 2">RABM</strain>
    </source>
</reference>
<evidence type="ECO:0000313" key="2">
    <source>
        <dbReference type="Proteomes" id="UP000768646"/>
    </source>
</evidence>
<keyword evidence="2" id="KW-1185">Reference proteome</keyword>
<name>A0ACB7C838_9ASCO</name>
<dbReference type="Proteomes" id="UP000768646">
    <property type="component" value="Unassembled WGS sequence"/>
</dbReference>
<comment type="caution">
    <text evidence="1">The sequence shown here is derived from an EMBL/GenBank/DDBJ whole genome shotgun (WGS) entry which is preliminary data.</text>
</comment>
<evidence type="ECO:0000313" key="1">
    <source>
        <dbReference type="EMBL" id="KAG4303781.1"/>
    </source>
</evidence>
<dbReference type="EMBL" id="JABTEG010000024">
    <property type="protein sequence ID" value="KAG4303781.1"/>
    <property type="molecule type" value="Genomic_DNA"/>
</dbReference>